<dbReference type="Proteomes" id="UP001295444">
    <property type="component" value="Chromosome 08"/>
</dbReference>
<keyword evidence="4" id="KW-0677">Repeat</keyword>
<evidence type="ECO:0000313" key="6">
    <source>
        <dbReference type="Proteomes" id="UP001295444"/>
    </source>
</evidence>
<dbReference type="SUPFAM" id="SSF52047">
    <property type="entry name" value="RNI-like"/>
    <property type="match status" value="1"/>
</dbReference>
<evidence type="ECO:0000313" key="5">
    <source>
        <dbReference type="EMBL" id="CAH2311195.1"/>
    </source>
</evidence>
<dbReference type="InterPro" id="IPR032675">
    <property type="entry name" value="LRR_dom_sf"/>
</dbReference>
<dbReference type="Pfam" id="PF13516">
    <property type="entry name" value="LRR_6"/>
    <property type="match status" value="3"/>
</dbReference>
<accession>A0AAD1ST93</accession>
<dbReference type="PANTHER" id="PTHR31994:SF3">
    <property type="entry name" value="LEUCINE-RICH REPEAT-CONTAINING PROTEIN 42"/>
    <property type="match status" value="1"/>
</dbReference>
<reference evidence="5" key="1">
    <citation type="submission" date="2022-03" db="EMBL/GenBank/DDBJ databases">
        <authorList>
            <person name="Alioto T."/>
            <person name="Alioto T."/>
            <person name="Gomez Garrido J."/>
        </authorList>
    </citation>
    <scope>NUCLEOTIDE SEQUENCE</scope>
</reference>
<dbReference type="Gene3D" id="3.80.10.10">
    <property type="entry name" value="Ribonuclease Inhibitor"/>
    <property type="match status" value="1"/>
</dbReference>
<dbReference type="PANTHER" id="PTHR31994">
    <property type="entry name" value="LEUCINE-RICH REPEAT-CONTAINING PROTEIN 42"/>
    <property type="match status" value="1"/>
</dbReference>
<organism evidence="5 6">
    <name type="scientific">Pelobates cultripes</name>
    <name type="common">Western spadefoot toad</name>
    <dbReference type="NCBI Taxonomy" id="61616"/>
    <lineage>
        <taxon>Eukaryota</taxon>
        <taxon>Metazoa</taxon>
        <taxon>Chordata</taxon>
        <taxon>Craniata</taxon>
        <taxon>Vertebrata</taxon>
        <taxon>Euteleostomi</taxon>
        <taxon>Amphibia</taxon>
        <taxon>Batrachia</taxon>
        <taxon>Anura</taxon>
        <taxon>Pelobatoidea</taxon>
        <taxon>Pelobatidae</taxon>
        <taxon>Pelobates</taxon>
    </lineage>
</organism>
<evidence type="ECO:0000256" key="1">
    <source>
        <dbReference type="ARBA" id="ARBA00009297"/>
    </source>
</evidence>
<evidence type="ECO:0000256" key="2">
    <source>
        <dbReference type="ARBA" id="ARBA00014198"/>
    </source>
</evidence>
<sequence length="347" mass="39384">MSYCPEVREDGGPVYVRENGKLFLAGSHLSNSRTRSVGLFSRAFSVELCLKHEDASRHKEKSFFFTYTEHGSLRYSAKPLFNLTLDFIADNIQYVDSLIGFPEQIAEKLFTAAEVRQKFHRPGSGLKALQKFTEAYGDLILSSLCLRGRYLLVSEKLEEIQSFQGLRSLDLSYCKLGDEHELIGHFTSEALNSLQELYLKDNCLSDTGIRRMTAPTRVLRKGLGNLTVLDLSDNQGITDIGVTFLFVFKMLHFLDISGTSIQDATIGKIEKSIGLKHSKEQLTRFDHVNCTTEGWAEQLFNQWEKYILSAIKSKRKDKAKPQTAAQTFCAYIDHIQFFKPSILFCIT</sequence>
<protein>
    <recommendedName>
        <fullName evidence="2">Leucine-rich repeat-containing protein 42</fullName>
    </recommendedName>
</protein>
<dbReference type="InterPro" id="IPR039631">
    <property type="entry name" value="LRRC42"/>
</dbReference>
<keyword evidence="3" id="KW-0433">Leucine-rich repeat</keyword>
<dbReference type="EMBL" id="OW240919">
    <property type="protein sequence ID" value="CAH2311195.1"/>
    <property type="molecule type" value="Genomic_DNA"/>
</dbReference>
<proteinExistence type="inferred from homology"/>
<comment type="similarity">
    <text evidence="1">Belongs to the LRRC42 family.</text>
</comment>
<name>A0AAD1ST93_PELCU</name>
<dbReference type="InterPro" id="IPR001611">
    <property type="entry name" value="Leu-rich_rpt"/>
</dbReference>
<gene>
    <name evidence="5" type="ORF">PECUL_23A054710</name>
</gene>
<evidence type="ECO:0000256" key="4">
    <source>
        <dbReference type="ARBA" id="ARBA00022737"/>
    </source>
</evidence>
<evidence type="ECO:0000256" key="3">
    <source>
        <dbReference type="ARBA" id="ARBA00022614"/>
    </source>
</evidence>
<dbReference type="AlphaFoldDB" id="A0AAD1ST93"/>
<keyword evidence="6" id="KW-1185">Reference proteome</keyword>